<dbReference type="PROSITE" id="PS50112">
    <property type="entry name" value="PAS"/>
    <property type="match status" value="2"/>
</dbReference>
<dbReference type="GO" id="GO:0043565">
    <property type="term" value="F:sequence-specific DNA binding"/>
    <property type="evidence" value="ECO:0007669"/>
    <property type="project" value="InterPro"/>
</dbReference>
<proteinExistence type="predicted"/>
<dbReference type="NCBIfam" id="TIGR02040">
    <property type="entry name" value="PpsR-CrtJ"/>
    <property type="match status" value="1"/>
</dbReference>
<dbReference type="InterPro" id="IPR013767">
    <property type="entry name" value="PAS_fold"/>
</dbReference>
<dbReference type="Pfam" id="PF00989">
    <property type="entry name" value="PAS"/>
    <property type="match status" value="1"/>
</dbReference>
<dbReference type="InterPro" id="IPR035965">
    <property type="entry name" value="PAS-like_dom_sf"/>
</dbReference>
<gene>
    <name evidence="2" type="primary">ppsR</name>
    <name evidence="2" type="ORF">DEM34_06345</name>
</gene>
<keyword evidence="3" id="KW-1185">Reference proteome</keyword>
<dbReference type="RefSeq" id="WP_109677381.1">
    <property type="nucleotide sequence ID" value="NZ_CP086615.1"/>
</dbReference>
<evidence type="ECO:0000313" key="2">
    <source>
        <dbReference type="EMBL" id="PWG64116.1"/>
    </source>
</evidence>
<dbReference type="Gene3D" id="1.20.5.430">
    <property type="match status" value="1"/>
</dbReference>
<dbReference type="GO" id="GO:0006355">
    <property type="term" value="P:regulation of DNA-templated transcription"/>
    <property type="evidence" value="ECO:0007669"/>
    <property type="project" value="InterPro"/>
</dbReference>
<reference evidence="2 3" key="1">
    <citation type="submission" date="2018-05" db="EMBL/GenBank/DDBJ databases">
        <title>Spiribacter halobius sp. nov., a moderately halophilic bacterium isolated from marine solar saltern.</title>
        <authorList>
            <person name="Zheng W.-S."/>
            <person name="Lu D.-C."/>
            <person name="Du Z.-J."/>
        </authorList>
    </citation>
    <scope>NUCLEOTIDE SEQUENCE [LARGE SCALE GENOMIC DNA]</scope>
    <source>
        <strain evidence="2 3">E85</strain>
    </source>
</reference>
<feature type="domain" description="PAS" evidence="1">
    <location>
        <begin position="148"/>
        <end position="219"/>
    </location>
</feature>
<dbReference type="OrthoDB" id="5499170at2"/>
<sequence length="469" mass="51583">MRTFQAPQHWLRHLDADVVSRLLATAADVVLVLDGHGTIRDVASAGNAAFTEDWIDRRWIDTVTGDSRPKIEALLEGARDPQPRWRQVNHPVADDNADVPISYCVLPLDPTGRLIAVGRDLRGTASLQQQLVDIQQSLERDYWQLREAEARYRVLFEVESGPVLVVDAQSRRIQDANPAAVEHLGGGRGRLAGQAFPRGFDASSQRRLERLIETVTATGRREAVDIRREADGAAFRVSASLLRQQRGAVLLVHLTPAGNSAGGGETDTRQQLVQLVENAPDAVLITDPDGIILHANHSFLDLVGLTHLDQARQQSLDCWLGRQSVDLEIILASLRRHGSLRRYPTTLRSAHGGSVKVEVSACTAPDGGRRLYGVFVRHVDKRVGSNKSELPPEAGHPRSAEQMTELVGQVPLKELVRESTGLIERLCIQAALRLTGDNRAAAAALLGLSRQSLYVKMRRYGLMDTEPPE</sequence>
<dbReference type="AlphaFoldDB" id="A0A2U2N4K3"/>
<dbReference type="InterPro" id="IPR013656">
    <property type="entry name" value="PAS_4"/>
</dbReference>
<feature type="domain" description="PAS" evidence="1">
    <location>
        <begin position="268"/>
        <end position="306"/>
    </location>
</feature>
<dbReference type="Gene3D" id="3.30.450.20">
    <property type="entry name" value="PAS domain"/>
    <property type="match status" value="3"/>
</dbReference>
<dbReference type="InterPro" id="IPR002197">
    <property type="entry name" value="HTH_Fis"/>
</dbReference>
<dbReference type="EMBL" id="QFFI01000007">
    <property type="protein sequence ID" value="PWG64116.1"/>
    <property type="molecule type" value="Genomic_DNA"/>
</dbReference>
<dbReference type="PRINTS" id="PR01590">
    <property type="entry name" value="HTHFIS"/>
</dbReference>
<dbReference type="SUPFAM" id="SSF55785">
    <property type="entry name" value="PYP-like sensor domain (PAS domain)"/>
    <property type="match status" value="2"/>
</dbReference>
<dbReference type="InterPro" id="IPR011785">
    <property type="entry name" value="Tscrpt_reg_PpsR-CrtJ"/>
</dbReference>
<evidence type="ECO:0000313" key="3">
    <source>
        <dbReference type="Proteomes" id="UP000245474"/>
    </source>
</evidence>
<organism evidence="2 3">
    <name type="scientific">Sediminicurvatus halobius</name>
    <dbReference type="NCBI Taxonomy" id="2182432"/>
    <lineage>
        <taxon>Bacteria</taxon>
        <taxon>Pseudomonadati</taxon>
        <taxon>Pseudomonadota</taxon>
        <taxon>Gammaproteobacteria</taxon>
        <taxon>Chromatiales</taxon>
        <taxon>Ectothiorhodospiraceae</taxon>
        <taxon>Sediminicurvatus</taxon>
    </lineage>
</organism>
<dbReference type="SUPFAM" id="SSF46689">
    <property type="entry name" value="Homeodomain-like"/>
    <property type="match status" value="1"/>
</dbReference>
<evidence type="ECO:0000259" key="1">
    <source>
        <dbReference type="PROSITE" id="PS50112"/>
    </source>
</evidence>
<protein>
    <submittedName>
        <fullName evidence="2">Transcriptional regulator PpsR</fullName>
    </submittedName>
</protein>
<dbReference type="CDD" id="cd00130">
    <property type="entry name" value="PAS"/>
    <property type="match status" value="1"/>
</dbReference>
<dbReference type="InterPro" id="IPR009057">
    <property type="entry name" value="Homeodomain-like_sf"/>
</dbReference>
<comment type="caution">
    <text evidence="2">The sequence shown here is derived from an EMBL/GenBank/DDBJ whole genome shotgun (WGS) entry which is preliminary data.</text>
</comment>
<dbReference type="InterPro" id="IPR000014">
    <property type="entry name" value="PAS"/>
</dbReference>
<name>A0A2U2N4K3_9GAMM</name>
<accession>A0A2U2N4K3</accession>
<dbReference type="Proteomes" id="UP000245474">
    <property type="component" value="Unassembled WGS sequence"/>
</dbReference>
<dbReference type="Gene3D" id="1.10.10.60">
    <property type="entry name" value="Homeodomain-like"/>
    <property type="match status" value="1"/>
</dbReference>
<dbReference type="Pfam" id="PF08448">
    <property type="entry name" value="PAS_4"/>
    <property type="match status" value="1"/>
</dbReference>
<dbReference type="NCBIfam" id="TIGR00229">
    <property type="entry name" value="sensory_box"/>
    <property type="match status" value="1"/>
</dbReference>
<dbReference type="Pfam" id="PF02954">
    <property type="entry name" value="HTH_8"/>
    <property type="match status" value="1"/>
</dbReference>
<dbReference type="SMART" id="SM00091">
    <property type="entry name" value="PAS"/>
    <property type="match status" value="3"/>
</dbReference>